<evidence type="ECO:0000259" key="3">
    <source>
        <dbReference type="PROSITE" id="PS51698"/>
    </source>
</evidence>
<organism evidence="5 7">
    <name type="scientific">Didymodactylos carnosus</name>
    <dbReference type="NCBI Taxonomy" id="1234261"/>
    <lineage>
        <taxon>Eukaryota</taxon>
        <taxon>Metazoa</taxon>
        <taxon>Spiralia</taxon>
        <taxon>Gnathifera</taxon>
        <taxon>Rotifera</taxon>
        <taxon>Eurotatoria</taxon>
        <taxon>Bdelloidea</taxon>
        <taxon>Philodinida</taxon>
        <taxon>Philodinidae</taxon>
        <taxon>Didymodactylos</taxon>
    </lineage>
</organism>
<evidence type="ECO:0000259" key="2">
    <source>
        <dbReference type="PROSITE" id="PS50222"/>
    </source>
</evidence>
<dbReference type="GO" id="GO:0016567">
    <property type="term" value="P:protein ubiquitination"/>
    <property type="evidence" value="ECO:0007669"/>
    <property type="project" value="InterPro"/>
</dbReference>
<dbReference type="InterPro" id="IPR018247">
    <property type="entry name" value="EF_Hand_1_Ca_BS"/>
</dbReference>
<dbReference type="InterPro" id="IPR052085">
    <property type="entry name" value="WD-SAM-U-box"/>
</dbReference>
<dbReference type="SUPFAM" id="SSF57850">
    <property type="entry name" value="RING/U-box"/>
    <property type="match status" value="1"/>
</dbReference>
<dbReference type="PROSITE" id="PS51782">
    <property type="entry name" value="LYSM"/>
    <property type="match status" value="1"/>
</dbReference>
<feature type="domain" description="U-box" evidence="3">
    <location>
        <begin position="169"/>
        <end position="243"/>
    </location>
</feature>
<dbReference type="InterPro" id="IPR013083">
    <property type="entry name" value="Znf_RING/FYVE/PHD"/>
</dbReference>
<proteinExistence type="predicted"/>
<dbReference type="PROSITE" id="PS50222">
    <property type="entry name" value="EF_HAND_2"/>
    <property type="match status" value="1"/>
</dbReference>
<dbReference type="Gene3D" id="3.30.40.10">
    <property type="entry name" value="Zinc/RING finger domain, C3HC4 (zinc finger)"/>
    <property type="match status" value="1"/>
</dbReference>
<dbReference type="EMBL" id="CAJNOQ010002877">
    <property type="protein sequence ID" value="CAF0983707.1"/>
    <property type="molecule type" value="Genomic_DNA"/>
</dbReference>
<dbReference type="CDD" id="cd00051">
    <property type="entry name" value="EFh"/>
    <property type="match status" value="1"/>
</dbReference>
<reference evidence="5" key="1">
    <citation type="submission" date="2021-02" db="EMBL/GenBank/DDBJ databases">
        <authorList>
            <person name="Nowell W R."/>
        </authorList>
    </citation>
    <scope>NUCLEOTIDE SEQUENCE</scope>
</reference>
<evidence type="ECO:0000313" key="6">
    <source>
        <dbReference type="EMBL" id="CAF3756071.1"/>
    </source>
</evidence>
<dbReference type="PANTHER" id="PTHR46573">
    <property type="entry name" value="WD REPEAT, SAM AND U-BOX DOMAIN-CONTAINING PROTEIN 1"/>
    <property type="match status" value="1"/>
</dbReference>
<dbReference type="CDD" id="cd16655">
    <property type="entry name" value="RING-Ubox_WDSUB1-like"/>
    <property type="match status" value="1"/>
</dbReference>
<dbReference type="InterPro" id="IPR018392">
    <property type="entry name" value="LysM"/>
</dbReference>
<keyword evidence="7" id="KW-1185">Reference proteome</keyword>
<dbReference type="PANTHER" id="PTHR46573:SF1">
    <property type="entry name" value="WD REPEAT, SAM AND U-BOX DOMAIN-CONTAINING PROTEIN 1"/>
    <property type="match status" value="1"/>
</dbReference>
<sequence>MACEYGIGKTVLDIASLKDKTTPMYERINSLIKMDEMLNFAKDANWIKCEEVIQERPKILNEKPPYRKFYLLHHLAYSGAFQEFEHLHEKYHFNLNLVVATILSSRLARNISVCRSNSTTDVTVVRNLAGDVLLNTNDNSLTTFSVENNSSSNKNAISYDYIRQMTDRDLLNAITDPITKQILRNPVLASDGYTYERESIMEWFRLCKNSPVTNVEFINFDLKPNNVILRMLKVIQSRSDEIQNVSAANEARNFVTQLPISYTVEEGDTLHNIAISNNFTLDEMKAANPDIENYNFLRIGQKIKLPVVQKLISANVRTFPLSHDTHSDNHDHHHLTTASTDDQRFIPKTVNEKVLSDMKQSLLEIFYIYDENHDGQLCFDEFKSFIYNLGLKTLNERQINEIFLVINNGTATITFQNFYKYFNNLVQQNDQVTHSQIELDLFQAFLEADVKDACGMNGITTFINERWKNLNNFIRRGKDGRLVMIGGDQPAIDVLPDGYTFLDLLLLVPNFSNEIIPRYKSILNVRWISNTDRKSPKKSGELIFPNDFDGKLPVETATHLTLKYYQCCFANESARRVSLLNRHAIQTFRYEPNYQSDYVSNRAGLERHGFLV</sequence>
<dbReference type="InterPro" id="IPR036779">
    <property type="entry name" value="LysM_dom_sf"/>
</dbReference>
<comment type="caution">
    <text evidence="5">The sequence shown here is derived from an EMBL/GenBank/DDBJ whole genome shotgun (WGS) entry which is preliminary data.</text>
</comment>
<dbReference type="SMART" id="SM00054">
    <property type="entry name" value="EFh"/>
    <property type="match status" value="1"/>
</dbReference>
<feature type="domain" description="EF-hand" evidence="2">
    <location>
        <begin position="357"/>
        <end position="392"/>
    </location>
</feature>
<protein>
    <submittedName>
        <fullName evidence="5">Uncharacterized protein</fullName>
    </submittedName>
</protein>
<dbReference type="SUPFAM" id="SSF54106">
    <property type="entry name" value="LysM domain"/>
    <property type="match status" value="1"/>
</dbReference>
<dbReference type="InterPro" id="IPR002048">
    <property type="entry name" value="EF_hand_dom"/>
</dbReference>
<dbReference type="Gene3D" id="3.10.350.10">
    <property type="entry name" value="LysM domain"/>
    <property type="match status" value="1"/>
</dbReference>
<dbReference type="Proteomes" id="UP000663829">
    <property type="component" value="Unassembled WGS sequence"/>
</dbReference>
<dbReference type="Gene3D" id="1.10.238.10">
    <property type="entry name" value="EF-hand"/>
    <property type="match status" value="1"/>
</dbReference>
<evidence type="ECO:0000313" key="7">
    <source>
        <dbReference type="Proteomes" id="UP000663829"/>
    </source>
</evidence>
<dbReference type="SUPFAM" id="SSF47473">
    <property type="entry name" value="EF-hand"/>
    <property type="match status" value="1"/>
</dbReference>
<name>A0A814FBV5_9BILA</name>
<evidence type="ECO:0000256" key="1">
    <source>
        <dbReference type="ARBA" id="ARBA00022837"/>
    </source>
</evidence>
<dbReference type="Proteomes" id="UP000681722">
    <property type="component" value="Unassembled WGS sequence"/>
</dbReference>
<dbReference type="InterPro" id="IPR011992">
    <property type="entry name" value="EF-hand-dom_pair"/>
</dbReference>
<dbReference type="PROSITE" id="PS00018">
    <property type="entry name" value="EF_HAND_1"/>
    <property type="match status" value="1"/>
</dbReference>
<evidence type="ECO:0000259" key="4">
    <source>
        <dbReference type="PROSITE" id="PS51782"/>
    </source>
</evidence>
<dbReference type="GO" id="GO:0004842">
    <property type="term" value="F:ubiquitin-protein transferase activity"/>
    <property type="evidence" value="ECO:0007669"/>
    <property type="project" value="InterPro"/>
</dbReference>
<dbReference type="GO" id="GO:0005509">
    <property type="term" value="F:calcium ion binding"/>
    <property type="evidence" value="ECO:0007669"/>
    <property type="project" value="InterPro"/>
</dbReference>
<dbReference type="Pfam" id="PF01476">
    <property type="entry name" value="LysM"/>
    <property type="match status" value="1"/>
</dbReference>
<dbReference type="OrthoDB" id="10064100at2759"/>
<dbReference type="Pfam" id="PF04564">
    <property type="entry name" value="U-box"/>
    <property type="match status" value="1"/>
</dbReference>
<accession>A0A814FBV5</accession>
<dbReference type="SMART" id="SM00504">
    <property type="entry name" value="Ubox"/>
    <property type="match status" value="1"/>
</dbReference>
<keyword evidence="1" id="KW-0106">Calcium</keyword>
<dbReference type="EMBL" id="CAJOBC010002877">
    <property type="protein sequence ID" value="CAF3756071.1"/>
    <property type="molecule type" value="Genomic_DNA"/>
</dbReference>
<gene>
    <name evidence="5" type="ORF">GPM918_LOCUS12886</name>
    <name evidence="6" type="ORF">SRO942_LOCUS12886</name>
</gene>
<dbReference type="AlphaFoldDB" id="A0A814FBV5"/>
<dbReference type="CDD" id="cd00118">
    <property type="entry name" value="LysM"/>
    <property type="match status" value="1"/>
</dbReference>
<evidence type="ECO:0000313" key="5">
    <source>
        <dbReference type="EMBL" id="CAF0983707.1"/>
    </source>
</evidence>
<dbReference type="InterPro" id="IPR003613">
    <property type="entry name" value="Ubox_domain"/>
</dbReference>
<dbReference type="SMART" id="SM00257">
    <property type="entry name" value="LysM"/>
    <property type="match status" value="1"/>
</dbReference>
<feature type="domain" description="LysM" evidence="4">
    <location>
        <begin position="260"/>
        <end position="305"/>
    </location>
</feature>
<dbReference type="PROSITE" id="PS51698">
    <property type="entry name" value="U_BOX"/>
    <property type="match status" value="1"/>
</dbReference>